<name>A0A931AI59_9ACTN</name>
<dbReference type="Gene3D" id="1.25.40.10">
    <property type="entry name" value="Tetratricopeptide repeat domain"/>
    <property type="match status" value="1"/>
</dbReference>
<dbReference type="PANTHER" id="PTHR16305">
    <property type="entry name" value="TESTICULAR SOLUBLE ADENYLYL CYCLASE"/>
    <property type="match status" value="1"/>
</dbReference>
<sequence length="871" mass="92510">MRGREREWRHVDGLLQALRRGGGGTLLVDGEPGSGKSRLLAEAAGAASDRGVSVVHGSVEELGELSPCAMLLAALDLRSEPGMGYEGSSVGPDPRVLERVKAGFEKRAREPVLAVFDDLQRADPVTLKTLNALHDLFAARPIGWMLSRSTAVKECQAASLFDILERNEAARVTLAPLSPGAVTALITDTLGGPPDAATRELVAAASGNPLLIIELLVGLQDEGLLGAPCGDVSRGPVPDRVRTVVRRWVGPLSAEARSLVETVAVLGRTLPLEHAASLLGTTPAALLSVMEESTAAGILVVTERGLAFRHELVGDVVATGIPPPVRHALLEQFGVLLSPQPVGMPVTARLSGPTTTVIDAAICEGRLQEAEHMVRERLDHHGSVYGVAELRCLLSDIMYLTGRGDEAIREAKTVLAVPGLPRTVRERAILVRLYAMTRLRDHGAAQTCAQGVIDGGSRHGPATAAAALIALATIERDEGRLSGALALTEDAGRLAGVDRPQERRYEAHLATAAILTDVHQLDEARATLRQARTDMFAHGHLAWAADVAVLQARAELVAGRFDSAVTEAERALKLAAAHNTPLPAAEAGSVLATVALRRGDLQGARRHIAAPPGGSPEARARRALLAAQVIEAREGPRSAMLLLEDLPNALRGRSILAMDPTASVWIVRIALAADDRPAAEPVVAAAEALSQANVEFPALAASASHARGLLDGDCDALAFAAGQAVDVWARASAEEDLGVALKAAGRREEAAGSLDRALAIYHDLGSIRDAARTRQRLRGMGVRRRHWSYAERPVSGWDSLTETEHTVALHAVDGWTNRQIAEQMFLSVHTVAFHLRHVYRKLSINSRVELTHLAVAQGRVDPDRPHDKGRG</sequence>
<dbReference type="InterPro" id="IPR027417">
    <property type="entry name" value="P-loop_NTPase"/>
</dbReference>
<dbReference type="Pfam" id="PF13191">
    <property type="entry name" value="AAA_16"/>
    <property type="match status" value="1"/>
</dbReference>
<dbReference type="EMBL" id="JADOGI010000127">
    <property type="protein sequence ID" value="MBF8190585.1"/>
    <property type="molecule type" value="Genomic_DNA"/>
</dbReference>
<dbReference type="SUPFAM" id="SSF52540">
    <property type="entry name" value="P-loop containing nucleoside triphosphate hydrolases"/>
    <property type="match status" value="1"/>
</dbReference>
<dbReference type="GO" id="GO:0005737">
    <property type="term" value="C:cytoplasm"/>
    <property type="evidence" value="ECO:0007669"/>
    <property type="project" value="TreeGrafter"/>
</dbReference>
<dbReference type="InterPro" id="IPR000792">
    <property type="entry name" value="Tscrpt_reg_LuxR_C"/>
</dbReference>
<dbReference type="SUPFAM" id="SSF48452">
    <property type="entry name" value="TPR-like"/>
    <property type="match status" value="1"/>
</dbReference>
<gene>
    <name evidence="4" type="ORF">ITP53_33705</name>
</gene>
<evidence type="ECO:0000313" key="5">
    <source>
        <dbReference type="Proteomes" id="UP000605361"/>
    </source>
</evidence>
<comment type="caution">
    <text evidence="4">The sequence shown here is derived from an EMBL/GenBank/DDBJ whole genome shotgun (WGS) entry which is preliminary data.</text>
</comment>
<proteinExistence type="predicted"/>
<reference evidence="4" key="1">
    <citation type="submission" date="2020-11" db="EMBL/GenBank/DDBJ databases">
        <title>Whole-genome analyses of Nonomuraea sp. K274.</title>
        <authorList>
            <person name="Veyisoglu A."/>
        </authorList>
    </citation>
    <scope>NUCLEOTIDE SEQUENCE</scope>
    <source>
        <strain evidence="4">K274</strain>
    </source>
</reference>
<evidence type="ECO:0000256" key="1">
    <source>
        <dbReference type="ARBA" id="ARBA00022741"/>
    </source>
</evidence>
<keyword evidence="2" id="KW-0067">ATP-binding</keyword>
<evidence type="ECO:0000313" key="4">
    <source>
        <dbReference type="EMBL" id="MBF8190585.1"/>
    </source>
</evidence>
<keyword evidence="1" id="KW-0547">Nucleotide-binding</keyword>
<evidence type="ECO:0000256" key="2">
    <source>
        <dbReference type="ARBA" id="ARBA00022840"/>
    </source>
</evidence>
<dbReference type="CDD" id="cd06170">
    <property type="entry name" value="LuxR_C_like"/>
    <property type="match status" value="1"/>
</dbReference>
<dbReference type="InterPro" id="IPR041664">
    <property type="entry name" value="AAA_16"/>
</dbReference>
<dbReference type="Gene3D" id="1.10.10.10">
    <property type="entry name" value="Winged helix-like DNA-binding domain superfamily/Winged helix DNA-binding domain"/>
    <property type="match status" value="1"/>
</dbReference>
<dbReference type="Pfam" id="PF00196">
    <property type="entry name" value="GerE"/>
    <property type="match status" value="1"/>
</dbReference>
<dbReference type="InterPro" id="IPR011990">
    <property type="entry name" value="TPR-like_helical_dom_sf"/>
</dbReference>
<organism evidence="4 5">
    <name type="scientific">Nonomuraea cypriaca</name>
    <dbReference type="NCBI Taxonomy" id="1187855"/>
    <lineage>
        <taxon>Bacteria</taxon>
        <taxon>Bacillati</taxon>
        <taxon>Actinomycetota</taxon>
        <taxon>Actinomycetes</taxon>
        <taxon>Streptosporangiales</taxon>
        <taxon>Streptosporangiaceae</taxon>
        <taxon>Nonomuraea</taxon>
    </lineage>
</organism>
<dbReference type="PRINTS" id="PR00038">
    <property type="entry name" value="HTHLUXR"/>
</dbReference>
<feature type="domain" description="HTH luxR-type" evidence="3">
    <location>
        <begin position="793"/>
        <end position="858"/>
    </location>
</feature>
<accession>A0A931AI59</accession>
<dbReference type="GO" id="GO:0004016">
    <property type="term" value="F:adenylate cyclase activity"/>
    <property type="evidence" value="ECO:0007669"/>
    <property type="project" value="TreeGrafter"/>
</dbReference>
<dbReference type="Proteomes" id="UP000605361">
    <property type="component" value="Unassembled WGS sequence"/>
</dbReference>
<dbReference type="PANTHER" id="PTHR16305:SF35">
    <property type="entry name" value="TRANSCRIPTIONAL ACTIVATOR DOMAIN"/>
    <property type="match status" value="1"/>
</dbReference>
<protein>
    <submittedName>
        <fullName evidence="4">AAA family ATPase</fullName>
    </submittedName>
</protein>
<dbReference type="SMART" id="SM00421">
    <property type="entry name" value="HTH_LUXR"/>
    <property type="match status" value="1"/>
</dbReference>
<keyword evidence="5" id="KW-1185">Reference proteome</keyword>
<evidence type="ECO:0000259" key="3">
    <source>
        <dbReference type="PROSITE" id="PS50043"/>
    </source>
</evidence>
<dbReference type="GO" id="GO:0003677">
    <property type="term" value="F:DNA binding"/>
    <property type="evidence" value="ECO:0007669"/>
    <property type="project" value="InterPro"/>
</dbReference>
<dbReference type="GO" id="GO:0006355">
    <property type="term" value="P:regulation of DNA-templated transcription"/>
    <property type="evidence" value="ECO:0007669"/>
    <property type="project" value="InterPro"/>
</dbReference>
<dbReference type="PROSITE" id="PS50043">
    <property type="entry name" value="HTH_LUXR_2"/>
    <property type="match status" value="1"/>
</dbReference>
<dbReference type="PROSITE" id="PS00622">
    <property type="entry name" value="HTH_LUXR_1"/>
    <property type="match status" value="1"/>
</dbReference>
<dbReference type="AlphaFoldDB" id="A0A931AI59"/>
<dbReference type="GO" id="GO:0005524">
    <property type="term" value="F:ATP binding"/>
    <property type="evidence" value="ECO:0007669"/>
    <property type="project" value="UniProtKB-KW"/>
</dbReference>
<dbReference type="SUPFAM" id="SSF46894">
    <property type="entry name" value="C-terminal effector domain of the bipartite response regulators"/>
    <property type="match status" value="1"/>
</dbReference>
<dbReference type="InterPro" id="IPR036388">
    <property type="entry name" value="WH-like_DNA-bd_sf"/>
</dbReference>
<dbReference type="RefSeq" id="WP_195899503.1">
    <property type="nucleotide sequence ID" value="NZ_JADOGI010000127.1"/>
</dbReference>
<dbReference type="InterPro" id="IPR016032">
    <property type="entry name" value="Sig_transdc_resp-reg_C-effctor"/>
</dbReference>